<dbReference type="RefSeq" id="WP_033495903.1">
    <property type="nucleotide sequence ID" value="NZ_JDUU01000032.1"/>
</dbReference>
<evidence type="ECO:0000313" key="3">
    <source>
        <dbReference type="Proteomes" id="UP000029108"/>
    </source>
</evidence>
<dbReference type="STRING" id="1437608.GCA_000771645_01711"/>
<sequence length="109" mass="11988">MDGKQKRPVKAWLEPATYSALRMWAAAIPGMTISKLVGVAVRRELARLQAQQKPLDVTNPDRLEGLTEEEIDPRVATVSRSLRAATSDGGANGPRRGLRKIRRRVDDGA</sequence>
<name>A0A087A2R0_9BIFI</name>
<gene>
    <name evidence="2" type="ORF">BBIA_1036</name>
</gene>
<proteinExistence type="predicted"/>
<accession>A0A087A2R0</accession>
<dbReference type="Proteomes" id="UP000029108">
    <property type="component" value="Unassembled WGS sequence"/>
</dbReference>
<evidence type="ECO:0000256" key="1">
    <source>
        <dbReference type="SAM" id="MobiDB-lite"/>
    </source>
</evidence>
<protein>
    <submittedName>
        <fullName evidence="2">Uncharacterized protein</fullName>
    </submittedName>
</protein>
<keyword evidence="3" id="KW-1185">Reference proteome</keyword>
<dbReference type="EMBL" id="JGYN01000003">
    <property type="protein sequence ID" value="KFI53060.1"/>
    <property type="molecule type" value="Genomic_DNA"/>
</dbReference>
<evidence type="ECO:0000313" key="2">
    <source>
        <dbReference type="EMBL" id="KFI53060.1"/>
    </source>
</evidence>
<dbReference type="AlphaFoldDB" id="A0A087A2R0"/>
<comment type="caution">
    <text evidence="2">The sequence shown here is derived from an EMBL/GenBank/DDBJ whole genome shotgun (WGS) entry which is preliminary data.</text>
</comment>
<dbReference type="OrthoDB" id="9918399at2"/>
<reference evidence="2 3" key="1">
    <citation type="submission" date="2014-03" db="EMBL/GenBank/DDBJ databases">
        <title>Genomics of Bifidobacteria.</title>
        <authorList>
            <person name="Ventura M."/>
            <person name="Milani C."/>
            <person name="Lugli G.A."/>
        </authorList>
    </citation>
    <scope>NUCLEOTIDE SEQUENCE [LARGE SCALE GENOMIC DNA]</scope>
    <source>
        <strain evidence="2 3">DSM 23969</strain>
    </source>
</reference>
<organism evidence="2 3">
    <name type="scientific">Bifidobacterium biavatii DSM 23969</name>
    <dbReference type="NCBI Taxonomy" id="1437608"/>
    <lineage>
        <taxon>Bacteria</taxon>
        <taxon>Bacillati</taxon>
        <taxon>Actinomycetota</taxon>
        <taxon>Actinomycetes</taxon>
        <taxon>Bifidobacteriales</taxon>
        <taxon>Bifidobacteriaceae</taxon>
        <taxon>Bifidobacterium</taxon>
    </lineage>
</organism>
<feature type="region of interest" description="Disordered" evidence="1">
    <location>
        <begin position="80"/>
        <end position="109"/>
    </location>
</feature>